<dbReference type="PANTHER" id="PTHR30193:SF18">
    <property type="entry name" value="OSMOPROTECTIVE COMPOUNDS UPTAKE PERMEASE PROTEIN GGTC"/>
    <property type="match status" value="1"/>
</dbReference>
<evidence type="ECO:0000256" key="6">
    <source>
        <dbReference type="ARBA" id="ARBA00023136"/>
    </source>
</evidence>
<dbReference type="PANTHER" id="PTHR30193">
    <property type="entry name" value="ABC TRANSPORTER PERMEASE PROTEIN"/>
    <property type="match status" value="1"/>
</dbReference>
<gene>
    <name evidence="10" type="ORF">MTE01_33320</name>
</gene>
<dbReference type="EMBL" id="BJML01000019">
    <property type="protein sequence ID" value="GEB47387.1"/>
    <property type="molecule type" value="Genomic_DNA"/>
</dbReference>
<keyword evidence="2 7" id="KW-0813">Transport</keyword>
<name>A0A4Y3QRN4_MICTE</name>
<feature type="transmembrane region" description="Helical" evidence="7">
    <location>
        <begin position="424"/>
        <end position="446"/>
    </location>
</feature>
<reference evidence="10 11" key="1">
    <citation type="submission" date="2019-06" db="EMBL/GenBank/DDBJ databases">
        <title>Whole genome shotgun sequence of Microbacterium testaceum NBRC 12675.</title>
        <authorList>
            <person name="Hosoyama A."/>
            <person name="Uohara A."/>
            <person name="Ohji S."/>
            <person name="Ichikawa N."/>
        </authorList>
    </citation>
    <scope>NUCLEOTIDE SEQUENCE [LARGE SCALE GENOMIC DNA]</scope>
    <source>
        <strain evidence="10 11">NBRC 12675</strain>
    </source>
</reference>
<evidence type="ECO:0000256" key="3">
    <source>
        <dbReference type="ARBA" id="ARBA00022475"/>
    </source>
</evidence>
<evidence type="ECO:0000313" key="11">
    <source>
        <dbReference type="Proteomes" id="UP000319525"/>
    </source>
</evidence>
<feature type="transmembrane region" description="Helical" evidence="7">
    <location>
        <begin position="177"/>
        <end position="197"/>
    </location>
</feature>
<keyword evidence="5 7" id="KW-1133">Transmembrane helix</keyword>
<feature type="transmembrane region" description="Helical" evidence="7">
    <location>
        <begin position="235"/>
        <end position="255"/>
    </location>
</feature>
<dbReference type="PROSITE" id="PS50928">
    <property type="entry name" value="ABC_TM1"/>
    <property type="match status" value="1"/>
</dbReference>
<evidence type="ECO:0000256" key="2">
    <source>
        <dbReference type="ARBA" id="ARBA00022448"/>
    </source>
</evidence>
<accession>A0A4Y3QRN4</accession>
<feature type="domain" description="ABC transmembrane type-1" evidence="9">
    <location>
        <begin position="231"/>
        <end position="445"/>
    </location>
</feature>
<evidence type="ECO:0000256" key="4">
    <source>
        <dbReference type="ARBA" id="ARBA00022692"/>
    </source>
</evidence>
<dbReference type="InterPro" id="IPR000515">
    <property type="entry name" value="MetI-like"/>
</dbReference>
<comment type="caution">
    <text evidence="10">The sequence shown here is derived from an EMBL/GenBank/DDBJ whole genome shotgun (WGS) entry which is preliminary data.</text>
</comment>
<dbReference type="GO" id="GO:0005886">
    <property type="term" value="C:plasma membrane"/>
    <property type="evidence" value="ECO:0007669"/>
    <property type="project" value="UniProtKB-SubCell"/>
</dbReference>
<sequence>MFGRDVMTDIKNAEKAPTASPPPGGRAERRTRGSGARNRTTLLVVLVGLILVVALFLFMVTRAPAETKPTTLGFSLNSFFIWLGGLSPLVQIPLVIVAFGAVVGLLLLLIEYAPRSGKGYFWLRLIACFGIPVLAFMLLRPYQNAVVYVLGIAILLGAILFYADYRSRQGAGYLFQLILFAAPASILLLIGLVYPAITTFFQSFFDKTGDNFVGLENYIWTFTNPEGFWSVINTLIWVLLAPTIATAIGLAYAVFIDRAAGEKYLKVLIFAPFAISFVGAGIIWKFVYDFRQGDQIGVLNAIVTAFGGQPVSWLAASPLINTLLLVVVFIWSQTGLAMVILSAAIKAVPPEQNEAAELDGASAWERFVNVTVPGIRSSLIVVLTTIAIGALKIYDIVAVMTGGRNDSTVLAFEMVNQQQRFQSYGHSAALAVVLFIFVLPLIIFNVRQIRKQREVR</sequence>
<dbReference type="Pfam" id="PF00528">
    <property type="entry name" value="BPD_transp_1"/>
    <property type="match status" value="1"/>
</dbReference>
<evidence type="ECO:0000256" key="7">
    <source>
        <dbReference type="RuleBase" id="RU363032"/>
    </source>
</evidence>
<evidence type="ECO:0000256" key="5">
    <source>
        <dbReference type="ARBA" id="ARBA00022989"/>
    </source>
</evidence>
<feature type="transmembrane region" description="Helical" evidence="7">
    <location>
        <begin position="267"/>
        <end position="284"/>
    </location>
</feature>
<feature type="transmembrane region" description="Helical" evidence="7">
    <location>
        <begin position="80"/>
        <end position="109"/>
    </location>
</feature>
<dbReference type="Gene3D" id="1.10.3720.10">
    <property type="entry name" value="MetI-like"/>
    <property type="match status" value="1"/>
</dbReference>
<keyword evidence="6 7" id="KW-0472">Membrane</keyword>
<keyword evidence="3" id="KW-1003">Cell membrane</keyword>
<dbReference type="Proteomes" id="UP000319525">
    <property type="component" value="Unassembled WGS sequence"/>
</dbReference>
<feature type="transmembrane region" description="Helical" evidence="7">
    <location>
        <begin position="121"/>
        <end position="139"/>
    </location>
</feature>
<feature type="region of interest" description="Disordered" evidence="8">
    <location>
        <begin position="13"/>
        <end position="34"/>
    </location>
</feature>
<dbReference type="SUPFAM" id="SSF161098">
    <property type="entry name" value="MetI-like"/>
    <property type="match status" value="1"/>
</dbReference>
<protein>
    <recommendedName>
        <fullName evidence="9">ABC transmembrane type-1 domain-containing protein</fullName>
    </recommendedName>
</protein>
<keyword evidence="4 7" id="KW-0812">Transmembrane</keyword>
<dbReference type="CDD" id="cd06261">
    <property type="entry name" value="TM_PBP2"/>
    <property type="match status" value="1"/>
</dbReference>
<proteinExistence type="inferred from homology"/>
<organism evidence="10 11">
    <name type="scientific">Microbacterium testaceum</name>
    <name type="common">Aureobacterium testaceum</name>
    <name type="synonym">Brevibacterium testaceum</name>
    <dbReference type="NCBI Taxonomy" id="2033"/>
    <lineage>
        <taxon>Bacteria</taxon>
        <taxon>Bacillati</taxon>
        <taxon>Actinomycetota</taxon>
        <taxon>Actinomycetes</taxon>
        <taxon>Micrococcales</taxon>
        <taxon>Microbacteriaceae</taxon>
        <taxon>Microbacterium</taxon>
    </lineage>
</organism>
<evidence type="ECO:0000256" key="1">
    <source>
        <dbReference type="ARBA" id="ARBA00004651"/>
    </source>
</evidence>
<comment type="similarity">
    <text evidence="7">Belongs to the binding-protein-dependent transport system permease family.</text>
</comment>
<dbReference type="GO" id="GO:0055085">
    <property type="term" value="P:transmembrane transport"/>
    <property type="evidence" value="ECO:0007669"/>
    <property type="project" value="InterPro"/>
</dbReference>
<evidence type="ECO:0000259" key="9">
    <source>
        <dbReference type="PROSITE" id="PS50928"/>
    </source>
</evidence>
<feature type="transmembrane region" description="Helical" evidence="7">
    <location>
        <begin position="40"/>
        <end position="60"/>
    </location>
</feature>
<evidence type="ECO:0000313" key="10">
    <source>
        <dbReference type="EMBL" id="GEB47387.1"/>
    </source>
</evidence>
<evidence type="ECO:0000256" key="8">
    <source>
        <dbReference type="SAM" id="MobiDB-lite"/>
    </source>
</evidence>
<dbReference type="AlphaFoldDB" id="A0A4Y3QRN4"/>
<dbReference type="InterPro" id="IPR051393">
    <property type="entry name" value="ABC_transporter_permease"/>
</dbReference>
<feature type="transmembrane region" description="Helical" evidence="7">
    <location>
        <begin position="145"/>
        <end position="165"/>
    </location>
</feature>
<comment type="subcellular location">
    <subcellularLocation>
        <location evidence="1 7">Cell membrane</location>
        <topology evidence="1 7">Multi-pass membrane protein</topology>
    </subcellularLocation>
</comment>
<dbReference type="InterPro" id="IPR035906">
    <property type="entry name" value="MetI-like_sf"/>
</dbReference>